<dbReference type="PROSITE" id="PS50071">
    <property type="entry name" value="HOMEOBOX_2"/>
    <property type="match status" value="1"/>
</dbReference>
<evidence type="ECO:0000256" key="3">
    <source>
        <dbReference type="ARBA" id="ARBA00023125"/>
    </source>
</evidence>
<evidence type="ECO:0000256" key="5">
    <source>
        <dbReference type="ARBA" id="ARBA00023163"/>
    </source>
</evidence>
<comment type="subcellular location">
    <subcellularLocation>
        <location evidence="1 8 9">Nucleus</location>
    </subcellularLocation>
</comment>
<dbReference type="InParanoid" id="A0A2P5D228"/>
<dbReference type="FunFam" id="1.10.10.60:FF:000200">
    <property type="entry name" value="Homeobox-leucine zipper protein ATHB-13"/>
    <property type="match status" value="1"/>
</dbReference>
<dbReference type="InterPro" id="IPR001356">
    <property type="entry name" value="HD"/>
</dbReference>
<evidence type="ECO:0000313" key="13">
    <source>
        <dbReference type="EMBL" id="PON67337.1"/>
    </source>
</evidence>
<evidence type="ECO:0000256" key="4">
    <source>
        <dbReference type="ARBA" id="ARBA00023155"/>
    </source>
</evidence>
<dbReference type="FunCoup" id="A0A2P5D228">
    <property type="interactions" value="6"/>
</dbReference>
<accession>A0A2P5D228</accession>
<dbReference type="InterPro" id="IPR000047">
    <property type="entry name" value="HTH_motif"/>
</dbReference>
<keyword evidence="14" id="KW-1185">Reference proteome</keyword>
<dbReference type="GO" id="GO:0000981">
    <property type="term" value="F:DNA-binding transcription factor activity, RNA polymerase II-specific"/>
    <property type="evidence" value="ECO:0007669"/>
    <property type="project" value="UniProtKB-UniRule"/>
</dbReference>
<feature type="compositionally biased region" description="Basic and acidic residues" evidence="11">
    <location>
        <begin position="178"/>
        <end position="201"/>
    </location>
</feature>
<dbReference type="SMART" id="SM00389">
    <property type="entry name" value="HOX"/>
    <property type="match status" value="1"/>
</dbReference>
<evidence type="ECO:0000256" key="8">
    <source>
        <dbReference type="PROSITE-ProRule" id="PRU00108"/>
    </source>
</evidence>
<dbReference type="GO" id="GO:0045893">
    <property type="term" value="P:positive regulation of DNA-templated transcription"/>
    <property type="evidence" value="ECO:0007669"/>
    <property type="project" value="TreeGrafter"/>
</dbReference>
<dbReference type="PROSITE" id="PS00027">
    <property type="entry name" value="HOMEOBOX_1"/>
    <property type="match status" value="1"/>
</dbReference>
<organism evidence="13 14">
    <name type="scientific">Trema orientale</name>
    <name type="common">Charcoal tree</name>
    <name type="synonym">Celtis orientalis</name>
    <dbReference type="NCBI Taxonomy" id="63057"/>
    <lineage>
        <taxon>Eukaryota</taxon>
        <taxon>Viridiplantae</taxon>
        <taxon>Streptophyta</taxon>
        <taxon>Embryophyta</taxon>
        <taxon>Tracheophyta</taxon>
        <taxon>Spermatophyta</taxon>
        <taxon>Magnoliopsida</taxon>
        <taxon>eudicotyledons</taxon>
        <taxon>Gunneridae</taxon>
        <taxon>Pentapetalae</taxon>
        <taxon>rosids</taxon>
        <taxon>fabids</taxon>
        <taxon>Rosales</taxon>
        <taxon>Cannabaceae</taxon>
        <taxon>Trema</taxon>
    </lineage>
</organism>
<comment type="caution">
    <text evidence="13">The sequence shown here is derived from an EMBL/GenBank/DDBJ whole genome shotgun (WGS) entry which is preliminary data.</text>
</comment>
<dbReference type="PANTHER" id="PTHR24326">
    <property type="entry name" value="HOMEOBOX-LEUCINE ZIPPER PROTEIN"/>
    <property type="match status" value="1"/>
</dbReference>
<dbReference type="OrthoDB" id="6159439at2759"/>
<feature type="compositionally biased region" description="Basic residues" evidence="11">
    <location>
        <begin position="20"/>
        <end position="40"/>
    </location>
</feature>
<dbReference type="InterPro" id="IPR017970">
    <property type="entry name" value="Homeobox_CS"/>
</dbReference>
<keyword evidence="6 8" id="KW-0539">Nucleus</keyword>
<dbReference type="Gene3D" id="1.10.10.60">
    <property type="entry name" value="Homeodomain-like"/>
    <property type="match status" value="1"/>
</dbReference>
<evidence type="ECO:0000256" key="9">
    <source>
        <dbReference type="RuleBase" id="RU000682"/>
    </source>
</evidence>
<dbReference type="PRINTS" id="PR00031">
    <property type="entry name" value="HTHREPRESSR"/>
</dbReference>
<dbReference type="Proteomes" id="UP000237000">
    <property type="component" value="Unassembled WGS sequence"/>
</dbReference>
<proteinExistence type="inferred from homology"/>
<dbReference type="Pfam" id="PF02183">
    <property type="entry name" value="HALZ"/>
    <property type="match status" value="1"/>
</dbReference>
<feature type="domain" description="Homeobox" evidence="12">
    <location>
        <begin position="83"/>
        <end position="143"/>
    </location>
</feature>
<evidence type="ECO:0000256" key="11">
    <source>
        <dbReference type="SAM" id="MobiDB-lite"/>
    </source>
</evidence>
<feature type="region of interest" description="Disordered" evidence="11">
    <location>
        <begin position="178"/>
        <end position="217"/>
    </location>
</feature>
<evidence type="ECO:0000256" key="10">
    <source>
        <dbReference type="RuleBase" id="RU369038"/>
    </source>
</evidence>
<evidence type="ECO:0000313" key="14">
    <source>
        <dbReference type="Proteomes" id="UP000237000"/>
    </source>
</evidence>
<dbReference type="GO" id="GO:0005634">
    <property type="term" value="C:nucleus"/>
    <property type="evidence" value="ECO:0007669"/>
    <property type="project" value="UniProtKB-SubCell"/>
</dbReference>
<dbReference type="GO" id="GO:0043565">
    <property type="term" value="F:sequence-specific DNA binding"/>
    <property type="evidence" value="ECO:0007669"/>
    <property type="project" value="InterPro"/>
</dbReference>
<dbReference type="PANTHER" id="PTHR24326:SF538">
    <property type="entry name" value="HOMEOBOX-LEUCINE ZIPPER PROTEIN HAT7"/>
    <property type="match status" value="1"/>
</dbReference>
<dbReference type="InterPro" id="IPR045224">
    <property type="entry name" value="HDZip_class_I_plant"/>
</dbReference>
<gene>
    <name evidence="13" type="ORF">TorRG33x02_265100</name>
</gene>
<dbReference type="SUPFAM" id="SSF46689">
    <property type="entry name" value="Homeodomain-like"/>
    <property type="match status" value="1"/>
</dbReference>
<sequence length="327" mass="37089">MAFPPHSFIFQSHQEDHHHHQDHHHHLAPSTSHHHFHGGHHAPFMMKRSLSFSGVDENHHHSMNKCTDQEILHGEDELSDDGSQLGEKKKRLNLEQVKTLEKSFEMGNKLEPERKMQLAKALGLQPRQVAIWFQNRRARWKTKQLERDYDVLKKQFEVLKADNDSLQDQNKKLHAELSALKGRDNTSNESGRDQNLKKEADQGSWSNGSDQNSSDVNLDISRTPLVINTTTTTTTSSASSQLVHGKNLFPSNLRPSTITQLLQGSSSSSRSDFQCLKVDPHHQMVQSEESFCNMFVNGGGGGGTTGGVEDQQPSFWPWAPEQHNYFH</sequence>
<evidence type="ECO:0000259" key="12">
    <source>
        <dbReference type="PROSITE" id="PS50071"/>
    </source>
</evidence>
<keyword evidence="2 10" id="KW-0805">Transcription regulation</keyword>
<keyword evidence="5 10" id="KW-0804">Transcription</keyword>
<comment type="function">
    <text evidence="10">Transcription factor.</text>
</comment>
<evidence type="ECO:0000256" key="6">
    <source>
        <dbReference type="ARBA" id="ARBA00023242"/>
    </source>
</evidence>
<comment type="similarity">
    <text evidence="7 10">Belongs to the HD-ZIP homeobox family. Class I subfamily.</text>
</comment>
<keyword evidence="4 8" id="KW-0371">Homeobox</keyword>
<dbReference type="AlphaFoldDB" id="A0A2P5D228"/>
<dbReference type="EMBL" id="JXTC01000305">
    <property type="protein sequence ID" value="PON67337.1"/>
    <property type="molecule type" value="Genomic_DNA"/>
</dbReference>
<dbReference type="CDD" id="cd00086">
    <property type="entry name" value="homeodomain"/>
    <property type="match status" value="1"/>
</dbReference>
<protein>
    <recommendedName>
        <fullName evidence="10">Homeobox-leucine zipper protein</fullName>
    </recommendedName>
    <alternativeName>
        <fullName evidence="10">HD-ZIP protein</fullName>
    </alternativeName>
    <alternativeName>
        <fullName evidence="10">Homeodomain transcription factor</fullName>
    </alternativeName>
</protein>
<reference evidence="14" key="1">
    <citation type="submission" date="2016-06" db="EMBL/GenBank/DDBJ databases">
        <title>Parallel loss of symbiosis genes in relatives of nitrogen-fixing non-legume Parasponia.</title>
        <authorList>
            <person name="Van Velzen R."/>
            <person name="Holmer R."/>
            <person name="Bu F."/>
            <person name="Rutten L."/>
            <person name="Van Zeijl A."/>
            <person name="Liu W."/>
            <person name="Santuari L."/>
            <person name="Cao Q."/>
            <person name="Sharma T."/>
            <person name="Shen D."/>
            <person name="Roswanjaya Y."/>
            <person name="Wardhani T."/>
            <person name="Kalhor M.S."/>
            <person name="Jansen J."/>
            <person name="Van den Hoogen J."/>
            <person name="Gungor B."/>
            <person name="Hartog M."/>
            <person name="Hontelez J."/>
            <person name="Verver J."/>
            <person name="Yang W.-C."/>
            <person name="Schijlen E."/>
            <person name="Repin R."/>
            <person name="Schilthuizen M."/>
            <person name="Schranz E."/>
            <person name="Heidstra R."/>
            <person name="Miyata K."/>
            <person name="Fedorova E."/>
            <person name="Kohlen W."/>
            <person name="Bisseling T."/>
            <person name="Smit S."/>
            <person name="Geurts R."/>
        </authorList>
    </citation>
    <scope>NUCLEOTIDE SEQUENCE [LARGE SCALE GENOMIC DNA]</scope>
    <source>
        <strain evidence="14">cv. RG33-2</strain>
    </source>
</reference>
<feature type="region of interest" description="Disordered" evidence="11">
    <location>
        <begin position="13"/>
        <end position="41"/>
    </location>
</feature>
<keyword evidence="3 8" id="KW-0238">DNA-binding</keyword>
<feature type="DNA-binding region" description="Homeobox" evidence="8">
    <location>
        <begin position="85"/>
        <end position="144"/>
    </location>
</feature>
<dbReference type="InterPro" id="IPR009057">
    <property type="entry name" value="Homeodomain-like_sf"/>
</dbReference>
<dbReference type="InterPro" id="IPR003106">
    <property type="entry name" value="Leu_zip_homeo"/>
</dbReference>
<evidence type="ECO:0000256" key="2">
    <source>
        <dbReference type="ARBA" id="ARBA00023015"/>
    </source>
</evidence>
<dbReference type="Pfam" id="PF00046">
    <property type="entry name" value="Homeodomain"/>
    <property type="match status" value="1"/>
</dbReference>
<evidence type="ECO:0000256" key="1">
    <source>
        <dbReference type="ARBA" id="ARBA00004123"/>
    </source>
</evidence>
<name>A0A2P5D228_TREOI</name>
<feature type="compositionally biased region" description="Polar residues" evidence="11">
    <location>
        <begin position="203"/>
        <end position="216"/>
    </location>
</feature>
<evidence type="ECO:0000256" key="7">
    <source>
        <dbReference type="ARBA" id="ARBA00025748"/>
    </source>
</evidence>